<comment type="caution">
    <text evidence="1">The sequence shown here is derived from an EMBL/GenBank/DDBJ whole genome shotgun (WGS) entry which is preliminary data.</text>
</comment>
<proteinExistence type="predicted"/>
<name>A0A495XBZ5_9PSEU</name>
<accession>A0A495XBZ5</accession>
<keyword evidence="2" id="KW-1185">Reference proteome</keyword>
<protein>
    <submittedName>
        <fullName evidence="1">Uncharacterized protein</fullName>
    </submittedName>
</protein>
<dbReference type="AlphaFoldDB" id="A0A495XBZ5"/>
<gene>
    <name evidence="1" type="ORF">DFJ66_3356</name>
</gene>
<reference evidence="1 2" key="1">
    <citation type="submission" date="2018-10" db="EMBL/GenBank/DDBJ databases">
        <title>Sequencing the genomes of 1000 actinobacteria strains.</title>
        <authorList>
            <person name="Klenk H.-P."/>
        </authorList>
    </citation>
    <scope>NUCLEOTIDE SEQUENCE [LARGE SCALE GENOMIC DNA]</scope>
    <source>
        <strain evidence="1 2">DSM 43911</strain>
    </source>
</reference>
<dbReference type="Pfam" id="PF19739">
    <property type="entry name" value="DUF6228"/>
    <property type="match status" value="1"/>
</dbReference>
<dbReference type="Proteomes" id="UP000272729">
    <property type="component" value="Unassembled WGS sequence"/>
</dbReference>
<evidence type="ECO:0000313" key="1">
    <source>
        <dbReference type="EMBL" id="RKT70113.1"/>
    </source>
</evidence>
<organism evidence="1 2">
    <name type="scientific">Saccharothrix variisporea</name>
    <dbReference type="NCBI Taxonomy" id="543527"/>
    <lineage>
        <taxon>Bacteria</taxon>
        <taxon>Bacillati</taxon>
        <taxon>Actinomycetota</taxon>
        <taxon>Actinomycetes</taxon>
        <taxon>Pseudonocardiales</taxon>
        <taxon>Pseudonocardiaceae</taxon>
        <taxon>Saccharothrix</taxon>
    </lineage>
</organism>
<evidence type="ECO:0000313" key="2">
    <source>
        <dbReference type="Proteomes" id="UP000272729"/>
    </source>
</evidence>
<sequence length="152" mass="17069">MPCDHPPPEHVTVRSETGTWITFSNPVDPHGDGSREICVDLGYDSNVETLHCTAHGVTVGVMEPDPLSRFLQTLVDDFAGWPGPRTWQTYDDNLVVTATHTGHHVTLTWTLRTWHHRPTPWEATVTIDVEAGEQLRTFTQDLHHLLTHPAVP</sequence>
<dbReference type="EMBL" id="RBXR01000001">
    <property type="protein sequence ID" value="RKT70113.1"/>
    <property type="molecule type" value="Genomic_DNA"/>
</dbReference>
<dbReference type="InterPro" id="IPR046196">
    <property type="entry name" value="DUF6228"/>
</dbReference>